<feature type="domain" description="AAA" evidence="1">
    <location>
        <begin position="12"/>
        <end position="190"/>
    </location>
</feature>
<protein>
    <submittedName>
        <fullName evidence="2">Chromosome partitioning ATPase</fullName>
    </submittedName>
</protein>
<geneLocation type="plasmid" evidence="2 3">
    <name>pNBRC108565a</name>
</geneLocation>
<keyword evidence="2" id="KW-0614">Plasmid</keyword>
<dbReference type="Gene3D" id="3.40.50.300">
    <property type="entry name" value="P-loop containing nucleotide triphosphate hydrolases"/>
    <property type="match status" value="1"/>
</dbReference>
<sequence>MPGTVDRTGLDRVIAVINGKGGVGKTTIAANVAGLLAKSGYRVLAVDMDPQGNLGLDLGYSGGERDDDGQSLATALTFRGGNVEVARGIRENLDVMVGGSELHHAQAALAANNRKRDDPREALASLLAPIAADYDLILIDCPPGGDALQQAAITAARWAIVPAKVDAGSERGLREVADRLEAVLDLNPDLDLLGVALFAVDTSATRVQHEARNMIAESVGDPDVLFRATIRHSSAVAQAVRTRGLLVHELEDEVRAAPPWWKIRRGEATDGAGGPRTATSVADDFHALTMEIVERLSAGEQEEVSA</sequence>
<dbReference type="Proteomes" id="UP001321475">
    <property type="component" value="Plasmid pNBRC108565a"/>
</dbReference>
<evidence type="ECO:0000313" key="3">
    <source>
        <dbReference type="Proteomes" id="UP001321475"/>
    </source>
</evidence>
<organism evidence="2 3">
    <name type="scientific">Paraoerskovia sediminicola</name>
    <dbReference type="NCBI Taxonomy" id="1138587"/>
    <lineage>
        <taxon>Bacteria</taxon>
        <taxon>Bacillati</taxon>
        <taxon>Actinomycetota</taxon>
        <taxon>Actinomycetes</taxon>
        <taxon>Micrococcales</taxon>
        <taxon>Cellulomonadaceae</taxon>
        <taxon>Paraoerskovia</taxon>
    </lineage>
</organism>
<evidence type="ECO:0000313" key="2">
    <source>
        <dbReference type="EMBL" id="BDZ44047.1"/>
    </source>
</evidence>
<name>A0ABN6XGM1_9CELL</name>
<dbReference type="InterPro" id="IPR025669">
    <property type="entry name" value="AAA_dom"/>
</dbReference>
<proteinExistence type="predicted"/>
<gene>
    <name evidence="2" type="ORF">GCM10025865_33460</name>
</gene>
<dbReference type="Pfam" id="PF13614">
    <property type="entry name" value="AAA_31"/>
    <property type="match status" value="1"/>
</dbReference>
<accession>A0ABN6XGM1</accession>
<dbReference type="PANTHER" id="PTHR13696:SF99">
    <property type="entry name" value="COBYRINIC ACID AC-DIAMIDE SYNTHASE"/>
    <property type="match status" value="1"/>
</dbReference>
<dbReference type="PANTHER" id="PTHR13696">
    <property type="entry name" value="P-LOOP CONTAINING NUCLEOSIDE TRIPHOSPHATE HYDROLASE"/>
    <property type="match status" value="1"/>
</dbReference>
<dbReference type="EMBL" id="AP027730">
    <property type="protein sequence ID" value="BDZ44047.1"/>
    <property type="molecule type" value="Genomic_DNA"/>
</dbReference>
<keyword evidence="3" id="KW-1185">Reference proteome</keyword>
<dbReference type="CDD" id="cd02042">
    <property type="entry name" value="ParAB_family"/>
    <property type="match status" value="1"/>
</dbReference>
<reference evidence="3" key="1">
    <citation type="journal article" date="2019" name="Int. J. Syst. Evol. Microbiol.">
        <title>The Global Catalogue of Microorganisms (GCM) 10K type strain sequencing project: providing services to taxonomists for standard genome sequencing and annotation.</title>
        <authorList>
            <consortium name="The Broad Institute Genomics Platform"/>
            <consortium name="The Broad Institute Genome Sequencing Center for Infectious Disease"/>
            <person name="Wu L."/>
            <person name="Ma J."/>
        </authorList>
    </citation>
    <scope>NUCLEOTIDE SEQUENCE [LARGE SCALE GENOMIC DNA]</scope>
    <source>
        <strain evidence="3">NBRC 108565</strain>
    </source>
</reference>
<dbReference type="SUPFAM" id="SSF52540">
    <property type="entry name" value="P-loop containing nucleoside triphosphate hydrolases"/>
    <property type="match status" value="1"/>
</dbReference>
<evidence type="ECO:0000259" key="1">
    <source>
        <dbReference type="Pfam" id="PF13614"/>
    </source>
</evidence>
<dbReference type="InterPro" id="IPR027417">
    <property type="entry name" value="P-loop_NTPase"/>
</dbReference>
<dbReference type="InterPro" id="IPR050678">
    <property type="entry name" value="DNA_Partitioning_ATPase"/>
</dbReference>